<protein>
    <submittedName>
        <fullName evidence="2">Uncharacterized protein</fullName>
    </submittedName>
</protein>
<feature type="transmembrane region" description="Helical" evidence="1">
    <location>
        <begin position="44"/>
        <end position="66"/>
    </location>
</feature>
<dbReference type="Proteomes" id="UP001154282">
    <property type="component" value="Unassembled WGS sequence"/>
</dbReference>
<accession>A0AAV0IYS6</accession>
<name>A0AAV0IYS6_9ROSI</name>
<keyword evidence="1" id="KW-1133">Transmembrane helix</keyword>
<evidence type="ECO:0000313" key="3">
    <source>
        <dbReference type="Proteomes" id="UP001154282"/>
    </source>
</evidence>
<dbReference type="EMBL" id="CAMGYJ010000004">
    <property type="protein sequence ID" value="CAI0401895.1"/>
    <property type="molecule type" value="Genomic_DNA"/>
</dbReference>
<keyword evidence="1" id="KW-0472">Membrane</keyword>
<proteinExistence type="predicted"/>
<reference evidence="2" key="1">
    <citation type="submission" date="2022-08" db="EMBL/GenBank/DDBJ databases">
        <authorList>
            <person name="Gutierrez-Valencia J."/>
        </authorList>
    </citation>
    <scope>NUCLEOTIDE SEQUENCE</scope>
</reference>
<dbReference type="AlphaFoldDB" id="A0AAV0IYS6"/>
<gene>
    <name evidence="2" type="ORF">LITE_LOCUS11387</name>
</gene>
<organism evidence="2 3">
    <name type="scientific">Linum tenue</name>
    <dbReference type="NCBI Taxonomy" id="586396"/>
    <lineage>
        <taxon>Eukaryota</taxon>
        <taxon>Viridiplantae</taxon>
        <taxon>Streptophyta</taxon>
        <taxon>Embryophyta</taxon>
        <taxon>Tracheophyta</taxon>
        <taxon>Spermatophyta</taxon>
        <taxon>Magnoliopsida</taxon>
        <taxon>eudicotyledons</taxon>
        <taxon>Gunneridae</taxon>
        <taxon>Pentapetalae</taxon>
        <taxon>rosids</taxon>
        <taxon>fabids</taxon>
        <taxon>Malpighiales</taxon>
        <taxon>Linaceae</taxon>
        <taxon>Linum</taxon>
    </lineage>
</organism>
<sequence>MQGNNYEHLNETQQSWLLFPEALKKKGRKKQSVDLGCMVCSRKAFKWSLISIGIAFLVIALPTIIVKAIPKHKSRPPAPDDYTRALHKALLFFNAQKCKSSLKSN</sequence>
<keyword evidence="3" id="KW-1185">Reference proteome</keyword>
<comment type="caution">
    <text evidence="2">The sequence shown here is derived from an EMBL/GenBank/DDBJ whole genome shotgun (WGS) entry which is preliminary data.</text>
</comment>
<keyword evidence="1" id="KW-0812">Transmembrane</keyword>
<evidence type="ECO:0000313" key="2">
    <source>
        <dbReference type="EMBL" id="CAI0401895.1"/>
    </source>
</evidence>
<evidence type="ECO:0000256" key="1">
    <source>
        <dbReference type="SAM" id="Phobius"/>
    </source>
</evidence>